<comment type="caution">
    <text evidence="2">The sequence shown here is derived from an EMBL/GenBank/DDBJ whole genome shotgun (WGS) entry which is preliminary data.</text>
</comment>
<keyword evidence="3" id="KW-1185">Reference proteome</keyword>
<organism evidence="2 3">
    <name type="scientific">Luteolibacter soli</name>
    <dbReference type="NCBI Taxonomy" id="3135280"/>
    <lineage>
        <taxon>Bacteria</taxon>
        <taxon>Pseudomonadati</taxon>
        <taxon>Verrucomicrobiota</taxon>
        <taxon>Verrucomicrobiia</taxon>
        <taxon>Verrucomicrobiales</taxon>
        <taxon>Verrucomicrobiaceae</taxon>
        <taxon>Luteolibacter</taxon>
    </lineage>
</organism>
<gene>
    <name evidence="2" type="ORF">WKV53_14145</name>
</gene>
<sequence length="174" mass="19500">MESDEFFDLSERPRLELSPEPEPTWKERRRGRKRAAKSKGKVQVVVPEVDAGMMAEAAGVSLHAMMMAELEALGDEDGGREDAGPEGEGRLHHLDYDRTKGWMLRVTVEVGKKVIGKRLKFRLRTRDAAEAERARDLVLATLKRLGLRVRLRMQGRQGAGLKRGGSEGRVIGDR</sequence>
<dbReference type="Proteomes" id="UP001371305">
    <property type="component" value="Unassembled WGS sequence"/>
</dbReference>
<reference evidence="2 3" key="1">
    <citation type="submission" date="2024-04" db="EMBL/GenBank/DDBJ databases">
        <title>Luteolibacter sp. isolated from soil.</title>
        <authorList>
            <person name="An J."/>
        </authorList>
    </citation>
    <scope>NUCLEOTIDE SEQUENCE [LARGE SCALE GENOMIC DNA]</scope>
    <source>
        <strain evidence="2 3">Y139</strain>
    </source>
</reference>
<proteinExistence type="predicted"/>
<dbReference type="EMBL" id="JBBUKT010000005">
    <property type="protein sequence ID" value="MEK7951654.1"/>
    <property type="molecule type" value="Genomic_DNA"/>
</dbReference>
<feature type="compositionally biased region" description="Basic residues" evidence="1">
    <location>
        <begin position="27"/>
        <end position="40"/>
    </location>
</feature>
<evidence type="ECO:0000256" key="1">
    <source>
        <dbReference type="SAM" id="MobiDB-lite"/>
    </source>
</evidence>
<dbReference type="RefSeq" id="WP_341405308.1">
    <property type="nucleotide sequence ID" value="NZ_JBBUKT010000005.1"/>
</dbReference>
<evidence type="ECO:0000313" key="3">
    <source>
        <dbReference type="Proteomes" id="UP001371305"/>
    </source>
</evidence>
<accession>A0ABU9AV70</accession>
<feature type="region of interest" description="Disordered" evidence="1">
    <location>
        <begin position="1"/>
        <end position="41"/>
    </location>
</feature>
<evidence type="ECO:0000313" key="2">
    <source>
        <dbReference type="EMBL" id="MEK7951654.1"/>
    </source>
</evidence>
<name>A0ABU9AV70_9BACT</name>
<protein>
    <submittedName>
        <fullName evidence="2">Uncharacterized protein</fullName>
    </submittedName>
</protein>